<dbReference type="InterPro" id="IPR025991">
    <property type="entry name" value="Chemoreceptor_zinc-bind_dom"/>
</dbReference>
<dbReference type="Pfam" id="PF13682">
    <property type="entry name" value="CZB"/>
    <property type="match status" value="1"/>
</dbReference>
<dbReference type="AlphaFoldDB" id="A0A7Y0AI41"/>
<gene>
    <name evidence="2" type="ORF">HHL22_21230</name>
</gene>
<dbReference type="RefSeq" id="WP_169533381.1">
    <property type="nucleotide sequence ID" value="NZ_JABBGH010000003.1"/>
</dbReference>
<evidence type="ECO:0000313" key="2">
    <source>
        <dbReference type="EMBL" id="NML67732.1"/>
    </source>
</evidence>
<name>A0A7Y0AI41_9BACT</name>
<sequence length="125" mass="14221">MNSDEIKQDFESALVKHLAFKARLRSFLYGNNSAEGPLRDPAQCVLGQWIAERRRGAYRQVPEMKALDQQHRHIHQQANQLMDLFRAGQPDQAKAGFANVQHTADVITQLLRTIEAQVRTANVDN</sequence>
<organism evidence="2 3">
    <name type="scientific">Hymenobacter polaris</name>
    <dbReference type="NCBI Taxonomy" id="2682546"/>
    <lineage>
        <taxon>Bacteria</taxon>
        <taxon>Pseudomonadati</taxon>
        <taxon>Bacteroidota</taxon>
        <taxon>Cytophagia</taxon>
        <taxon>Cytophagales</taxon>
        <taxon>Hymenobacteraceae</taxon>
        <taxon>Hymenobacter</taxon>
    </lineage>
</organism>
<evidence type="ECO:0000259" key="1">
    <source>
        <dbReference type="Pfam" id="PF13682"/>
    </source>
</evidence>
<dbReference type="EMBL" id="JABBGH010000003">
    <property type="protein sequence ID" value="NML67732.1"/>
    <property type="molecule type" value="Genomic_DNA"/>
</dbReference>
<evidence type="ECO:0000313" key="3">
    <source>
        <dbReference type="Proteomes" id="UP000559626"/>
    </source>
</evidence>
<keyword evidence="3" id="KW-1185">Reference proteome</keyword>
<protein>
    <recommendedName>
        <fullName evidence="1">Chemoreceptor zinc-binding domain-containing protein</fullName>
    </recommendedName>
</protein>
<comment type="caution">
    <text evidence="2">The sequence shown here is derived from an EMBL/GenBank/DDBJ whole genome shotgun (WGS) entry which is preliminary data.</text>
</comment>
<dbReference type="Proteomes" id="UP000559626">
    <property type="component" value="Unassembled WGS sequence"/>
</dbReference>
<dbReference type="Gene3D" id="1.20.120.30">
    <property type="entry name" value="Aspartate receptor, ligand-binding domain"/>
    <property type="match status" value="1"/>
</dbReference>
<proteinExistence type="predicted"/>
<reference evidence="2 3" key="1">
    <citation type="submission" date="2020-04" db="EMBL/GenBank/DDBJ databases">
        <title>Hymenobacter polaris sp. nov., isolated from Arctic soil.</title>
        <authorList>
            <person name="Dahal R.H."/>
        </authorList>
    </citation>
    <scope>NUCLEOTIDE SEQUENCE [LARGE SCALE GENOMIC DNA]</scope>
    <source>
        <strain evidence="2 3">RP-2-7</strain>
    </source>
</reference>
<feature type="domain" description="Chemoreceptor zinc-binding" evidence="1">
    <location>
        <begin position="17"/>
        <end position="81"/>
    </location>
</feature>
<accession>A0A7Y0AI41</accession>